<organism evidence="2 3">
    <name type="scientific">Sandaracinus amylolyticus</name>
    <dbReference type="NCBI Taxonomy" id="927083"/>
    <lineage>
        <taxon>Bacteria</taxon>
        <taxon>Pseudomonadati</taxon>
        <taxon>Myxococcota</taxon>
        <taxon>Polyangia</taxon>
        <taxon>Polyangiales</taxon>
        <taxon>Sandaracinaceae</taxon>
        <taxon>Sandaracinus</taxon>
    </lineage>
</organism>
<dbReference type="STRING" id="927083.DB32_002280"/>
<name>A0A0F6W1I9_9BACT</name>
<dbReference type="RefSeq" id="WP_053232402.1">
    <property type="nucleotide sequence ID" value="NZ_CP011125.1"/>
</dbReference>
<protein>
    <submittedName>
        <fullName evidence="2">Uncharacterized protein</fullName>
    </submittedName>
</protein>
<feature type="region of interest" description="Disordered" evidence="1">
    <location>
        <begin position="227"/>
        <end position="247"/>
    </location>
</feature>
<reference evidence="2 3" key="1">
    <citation type="submission" date="2015-03" db="EMBL/GenBank/DDBJ databases">
        <title>Genome assembly of Sandaracinus amylolyticus DSM 53668.</title>
        <authorList>
            <person name="Sharma G."/>
            <person name="Subramanian S."/>
        </authorList>
    </citation>
    <scope>NUCLEOTIDE SEQUENCE [LARGE SCALE GENOMIC DNA]</scope>
    <source>
        <strain evidence="2 3">DSM 53668</strain>
    </source>
</reference>
<evidence type="ECO:0000313" key="2">
    <source>
        <dbReference type="EMBL" id="AKF05131.1"/>
    </source>
</evidence>
<gene>
    <name evidence="2" type="ORF">DB32_002280</name>
</gene>
<feature type="compositionally biased region" description="Basic residues" evidence="1">
    <location>
        <begin position="228"/>
        <end position="247"/>
    </location>
</feature>
<dbReference type="Proteomes" id="UP000034883">
    <property type="component" value="Chromosome"/>
</dbReference>
<dbReference type="EMBL" id="CP011125">
    <property type="protein sequence ID" value="AKF05131.1"/>
    <property type="molecule type" value="Genomic_DNA"/>
</dbReference>
<evidence type="ECO:0000313" key="3">
    <source>
        <dbReference type="Proteomes" id="UP000034883"/>
    </source>
</evidence>
<proteinExistence type="predicted"/>
<accession>A0A0F6W1I9</accession>
<keyword evidence="3" id="KW-1185">Reference proteome</keyword>
<evidence type="ECO:0000256" key="1">
    <source>
        <dbReference type="SAM" id="MobiDB-lite"/>
    </source>
</evidence>
<dbReference type="KEGG" id="samy:DB32_002280"/>
<sequence length="247" mass="27517">MATKKKSERMARVEVALSAAQKREYEALAREIEDASRDEMRGWDRKWEAVGRILAKQLWVAAGVGSPDQWIAKVLKESRRTVYRNVKVARYASPDDEKRWGSALIDAVVAYLEAKHGEIDGRLPVRLEAVRIPVVRGGETKRLGLDELTQRDVNAATTALRRGKDSDRARPSPIEQALVEALKGDASLRAIRVRVGDGVVSLANIPLAHFDLALRILREADWEGARPIAKKRTSKASKKSAPRRRAG</sequence>
<dbReference type="AlphaFoldDB" id="A0A0F6W1I9"/>